<keyword evidence="2" id="KW-1185">Reference proteome</keyword>
<gene>
    <name evidence="1" type="ORF">JIN83_04170</name>
</gene>
<organism evidence="1 2">
    <name type="scientific">Oceaniferula flava</name>
    <dbReference type="NCBI Taxonomy" id="2800421"/>
    <lineage>
        <taxon>Bacteria</taxon>
        <taxon>Pseudomonadati</taxon>
        <taxon>Verrucomicrobiota</taxon>
        <taxon>Verrucomicrobiia</taxon>
        <taxon>Verrucomicrobiales</taxon>
        <taxon>Verrucomicrobiaceae</taxon>
        <taxon>Oceaniferula</taxon>
    </lineage>
</organism>
<evidence type="ECO:0000313" key="1">
    <source>
        <dbReference type="EMBL" id="MBK1854138.1"/>
    </source>
</evidence>
<dbReference type="InterPro" id="IPR016024">
    <property type="entry name" value="ARM-type_fold"/>
</dbReference>
<proteinExistence type="predicted"/>
<evidence type="ECO:0000313" key="2">
    <source>
        <dbReference type="Proteomes" id="UP000634206"/>
    </source>
</evidence>
<evidence type="ECO:0008006" key="3">
    <source>
        <dbReference type="Google" id="ProtNLM"/>
    </source>
</evidence>
<reference evidence="1" key="1">
    <citation type="submission" date="2021-01" db="EMBL/GenBank/DDBJ databases">
        <title>Modified the classification status of verrucomicrobia.</title>
        <authorList>
            <person name="Feng X."/>
        </authorList>
    </citation>
    <scope>NUCLEOTIDE SEQUENCE</scope>
    <source>
        <strain evidence="1">5K15</strain>
    </source>
</reference>
<dbReference type="AlphaFoldDB" id="A0AAE2SAA0"/>
<name>A0AAE2SAA0_9BACT</name>
<accession>A0AAE2SAA0</accession>
<comment type="caution">
    <text evidence="1">The sequence shown here is derived from an EMBL/GenBank/DDBJ whole genome shotgun (WGS) entry which is preliminary data.</text>
</comment>
<dbReference type="SUPFAM" id="SSF48371">
    <property type="entry name" value="ARM repeat"/>
    <property type="match status" value="1"/>
</dbReference>
<protein>
    <recommendedName>
        <fullName evidence="3">DNA alkylation repair protein</fullName>
    </recommendedName>
</protein>
<dbReference type="EMBL" id="JAENIG010000002">
    <property type="protein sequence ID" value="MBK1854138.1"/>
    <property type="molecule type" value="Genomic_DNA"/>
</dbReference>
<dbReference type="Gene3D" id="1.25.40.290">
    <property type="entry name" value="ARM repeat domains"/>
    <property type="match status" value="1"/>
</dbReference>
<sequence length="373" mass="41870">MAANALMKDGLGEAAVERIIDGLHGAGADFSHAVFRKDALSALPRLELKDRVRHLIVVMGKHLPSSFPQSAKILGRIRDHWDKGDPNDNLSSFAAWPITDYVAEYGLNHPEVALPLLRYLTPLYTAEFAIRPFLECHPEMTYRQMVLWCLDSSADVRRLASEGIRPRLPWGRQLPSYIENPSDIIALLENLRDDPSDYVRRSVANNLNDISKDHPELVLETCRRWLADAVPERQWIVRHATRTLVKSGHPEVFPLLGFTAKPVVKITPPTLTPGTVELGGALHITTTIRSTSTKKQRLVIDYAIHFMKANGRTAAKVFKWKNLALQAGESVTLSKSHPLKPITTRRYYSGKQRVEVLVNGKMTQSADFNLLVP</sequence>
<dbReference type="Proteomes" id="UP000634206">
    <property type="component" value="Unassembled WGS sequence"/>
</dbReference>
<dbReference type="RefSeq" id="WP_309488744.1">
    <property type="nucleotide sequence ID" value="NZ_JAENIG010000002.1"/>
</dbReference>